<accession>D0I9I1</accession>
<gene>
    <name evidence="1" type="ORF">VHA_002518</name>
</gene>
<organism evidence="1 2">
    <name type="scientific">Grimontia hollisae CIP 101886</name>
    <dbReference type="NCBI Taxonomy" id="675812"/>
    <lineage>
        <taxon>Bacteria</taxon>
        <taxon>Pseudomonadati</taxon>
        <taxon>Pseudomonadota</taxon>
        <taxon>Gammaproteobacteria</taxon>
        <taxon>Vibrionales</taxon>
        <taxon>Vibrionaceae</taxon>
        <taxon>Grimontia</taxon>
    </lineage>
</organism>
<comment type="caution">
    <text evidence="1">The sequence shown here is derived from an EMBL/GenBank/DDBJ whole genome shotgun (WGS) entry which is preliminary data.</text>
</comment>
<dbReference type="AlphaFoldDB" id="D0I9I1"/>
<dbReference type="EMBL" id="ADAQ01000012">
    <property type="protein sequence ID" value="EEY72096.1"/>
    <property type="molecule type" value="Genomic_DNA"/>
</dbReference>
<name>D0I9I1_GRIHO</name>
<keyword evidence="2" id="KW-1185">Reference proteome</keyword>
<evidence type="ECO:0000313" key="2">
    <source>
        <dbReference type="Proteomes" id="UP000003604"/>
    </source>
</evidence>
<protein>
    <submittedName>
        <fullName evidence="1">Uncharacterized protein</fullName>
    </submittedName>
</protein>
<sequence>MDELLSEFINKVVDIVNGEYCKNEHNDIRELTIWKNGVTL</sequence>
<dbReference type="Proteomes" id="UP000003604">
    <property type="component" value="Unassembled WGS sequence"/>
</dbReference>
<evidence type="ECO:0000313" key="1">
    <source>
        <dbReference type="EMBL" id="EEY72096.1"/>
    </source>
</evidence>
<proteinExistence type="predicted"/>
<reference evidence="1 2" key="1">
    <citation type="submission" date="2009-10" db="EMBL/GenBank/DDBJ databases">
        <authorList>
            <consortium name="Los Alamos National Laboratory (LANL)"/>
            <consortium name="National Microbial Pathogen Data Resource (NMPDR)"/>
            <person name="Saunders E.H."/>
            <person name="Munk A.C."/>
            <person name="Tapia R."/>
            <person name="Green L."/>
            <person name="Rogers Y."/>
            <person name="Detter J.C."/>
            <person name="Bruce D."/>
            <person name="Brettin T.S."/>
            <person name="Colwell R.R."/>
            <person name="Huq A."/>
            <person name="Grim C.J."/>
            <person name="Hasan N.A."/>
            <person name="Bartels D."/>
            <person name="Vonstein V."/>
        </authorList>
    </citation>
    <scope>NUCLEOTIDE SEQUENCE [LARGE SCALE GENOMIC DNA]</scope>
    <source>
        <strain evidence="1 2">CIP 101886</strain>
    </source>
</reference>